<proteinExistence type="predicted"/>
<feature type="chain" id="PRO_5014906013" evidence="1">
    <location>
        <begin position="34"/>
        <end position="114"/>
    </location>
</feature>
<dbReference type="EMBL" id="OIVN01006335">
    <property type="protein sequence ID" value="SPD30841.1"/>
    <property type="molecule type" value="Genomic_DNA"/>
</dbReference>
<reference evidence="2" key="1">
    <citation type="submission" date="2018-02" db="EMBL/GenBank/DDBJ databases">
        <authorList>
            <person name="Cohen D.B."/>
            <person name="Kent A.D."/>
        </authorList>
    </citation>
    <scope>NUCLEOTIDE SEQUENCE</scope>
</reference>
<feature type="signal peptide" evidence="1">
    <location>
        <begin position="1"/>
        <end position="33"/>
    </location>
</feature>
<organism evidence="2">
    <name type="scientific">Fagus sylvatica</name>
    <name type="common">Beechnut</name>
    <dbReference type="NCBI Taxonomy" id="28930"/>
    <lineage>
        <taxon>Eukaryota</taxon>
        <taxon>Viridiplantae</taxon>
        <taxon>Streptophyta</taxon>
        <taxon>Embryophyta</taxon>
        <taxon>Tracheophyta</taxon>
        <taxon>Spermatophyta</taxon>
        <taxon>Magnoliopsida</taxon>
        <taxon>eudicotyledons</taxon>
        <taxon>Gunneridae</taxon>
        <taxon>Pentapetalae</taxon>
        <taxon>rosids</taxon>
        <taxon>fabids</taxon>
        <taxon>Fagales</taxon>
        <taxon>Fagaceae</taxon>
        <taxon>Fagus</taxon>
    </lineage>
</organism>
<evidence type="ECO:0000313" key="2">
    <source>
        <dbReference type="EMBL" id="SPD30841.1"/>
    </source>
</evidence>
<keyword evidence="1" id="KW-0732">Signal</keyword>
<name>A0A2N9J3D4_FAGSY</name>
<dbReference type="AlphaFoldDB" id="A0A2N9J3D4"/>
<gene>
    <name evidence="2" type="ORF">FSB_LOCUS58723</name>
</gene>
<evidence type="ECO:0000256" key="1">
    <source>
        <dbReference type="SAM" id="SignalP"/>
    </source>
</evidence>
<accession>A0A2N9J3D4</accession>
<protein>
    <submittedName>
        <fullName evidence="2">Uncharacterized protein</fullName>
    </submittedName>
</protein>
<sequence>MEVYNRKGGTYPVALLVMMLILNAYCCDSSVLAESNTTSPCNGRLGECLIEDSSGLEVNPYTSQLLESDLAILPSLIPTKPVNICPTYKSGRYCVDPTRHEPESVYDRTRAHRT</sequence>